<proteinExistence type="predicted"/>
<organism evidence="1">
    <name type="scientific">Pithovirus LCPAC304</name>
    <dbReference type="NCBI Taxonomy" id="2506594"/>
    <lineage>
        <taxon>Viruses</taxon>
        <taxon>Pithoviruses</taxon>
    </lineage>
</organism>
<gene>
    <name evidence="1" type="ORF">LCPAC304_05640</name>
</gene>
<evidence type="ECO:0000313" key="1">
    <source>
        <dbReference type="EMBL" id="QBK92217.1"/>
    </source>
</evidence>
<dbReference type="EMBL" id="MK500569">
    <property type="protein sequence ID" value="QBK92217.1"/>
    <property type="molecule type" value="Genomic_DNA"/>
</dbReference>
<protein>
    <submittedName>
        <fullName evidence="1">Uncharacterized protein</fullName>
    </submittedName>
</protein>
<name>A0A481Z8U3_9VIRU</name>
<sequence length="248" mass="29016">MTSWYSTFKSTVEQIYDLLNNEETIGDTLSEFAYTVQTGYPRYILNNFSINDFEKFLDHPQIESFFILVRETAEGGLEYGLVYKHHAREDNWRVSTIKHQKYFVSTSLSEYVTGKADFQEEDYASPPRDNTPTILTDDNDELFDRIKEQNFLLLRPKTGSFSNNKTRKLIAWYEEKTEAPHELSSERYIFQLLLTEPEYLDSDKFKFICEKIHKVLQGGVSPEAAKLCKQISVLFEDTFQAYRVGLLL</sequence>
<reference evidence="1" key="1">
    <citation type="journal article" date="2019" name="MBio">
        <title>Virus Genomes from Deep Sea Sediments Expand the Ocean Megavirome and Support Independent Origins of Viral Gigantism.</title>
        <authorList>
            <person name="Backstrom D."/>
            <person name="Yutin N."/>
            <person name="Jorgensen S.L."/>
            <person name="Dharamshi J."/>
            <person name="Homa F."/>
            <person name="Zaremba-Niedwiedzka K."/>
            <person name="Spang A."/>
            <person name="Wolf Y.I."/>
            <person name="Koonin E.V."/>
            <person name="Ettema T.J."/>
        </authorList>
    </citation>
    <scope>NUCLEOTIDE SEQUENCE</scope>
</reference>
<accession>A0A481Z8U3</accession>